<name>A0AAU7EFG2_9FLAO</name>
<evidence type="ECO:0000313" key="2">
    <source>
        <dbReference type="Proteomes" id="UP001224325"/>
    </source>
</evidence>
<accession>A0AAU7EFG2</accession>
<evidence type="ECO:0000313" key="1">
    <source>
        <dbReference type="EMBL" id="XBL13900.1"/>
    </source>
</evidence>
<dbReference type="KEGG" id="mlil:QLS71_016455"/>
<protein>
    <submittedName>
        <fullName evidence="1">Uncharacterized protein</fullName>
    </submittedName>
</protein>
<sequence>MSTCIISCAPLKSVKISENQYTEIIETINQGLSLSKDKIDKSSYKLKSGSIKIYIANNITGEAGIAFWVIEGGYKTVNEKASSITYNFSEISKPMSGDQKSYQFQPKDLKELINRSIDNYDQAGDIMTLKKNGFDINIKFSISNSGSGKVNLDFGIGANVKGSFSKTASHEITLSFVPK</sequence>
<reference evidence="1" key="1">
    <citation type="submission" date="2024-04" db="EMBL/GenBank/DDBJ databases">
        <title>Mariniflexile litorale, isolated from the shallow sediments of the Sea of Japan.</title>
        <authorList>
            <person name="Romanenko L."/>
            <person name="Isaeva M."/>
        </authorList>
    </citation>
    <scope>NUCLEOTIDE SEQUENCE [LARGE SCALE GENOMIC DNA]</scope>
    <source>
        <strain evidence="1">KMM 9835</strain>
    </source>
</reference>
<gene>
    <name evidence="1" type="ORF">QLS71_016455</name>
</gene>
<dbReference type="EMBL" id="CP155618">
    <property type="protein sequence ID" value="XBL13900.1"/>
    <property type="molecule type" value="Genomic_DNA"/>
</dbReference>
<dbReference type="RefSeq" id="WP_308991876.1">
    <property type="nucleotide sequence ID" value="NZ_CP155618.1"/>
</dbReference>
<keyword evidence="2" id="KW-1185">Reference proteome</keyword>
<dbReference type="Proteomes" id="UP001224325">
    <property type="component" value="Chromosome"/>
</dbReference>
<organism evidence="1 2">
    <name type="scientific">Mariniflexile litorale</name>
    <dbReference type="NCBI Taxonomy" id="3045158"/>
    <lineage>
        <taxon>Bacteria</taxon>
        <taxon>Pseudomonadati</taxon>
        <taxon>Bacteroidota</taxon>
        <taxon>Flavobacteriia</taxon>
        <taxon>Flavobacteriales</taxon>
        <taxon>Flavobacteriaceae</taxon>
        <taxon>Mariniflexile</taxon>
    </lineage>
</organism>
<proteinExistence type="predicted"/>
<dbReference type="AlphaFoldDB" id="A0AAU7EFG2"/>